<feature type="domain" description="PTS EIIB type-2" evidence="2">
    <location>
        <begin position="2"/>
        <end position="92"/>
    </location>
</feature>
<evidence type="ECO:0000313" key="4">
    <source>
        <dbReference type="Proteomes" id="UP000824062"/>
    </source>
</evidence>
<organism evidence="3 4">
    <name type="scientific">Candidatus Olsenella pullistercoris</name>
    <dbReference type="NCBI Taxonomy" id="2838712"/>
    <lineage>
        <taxon>Bacteria</taxon>
        <taxon>Bacillati</taxon>
        <taxon>Actinomycetota</taxon>
        <taxon>Coriobacteriia</taxon>
        <taxon>Coriobacteriales</taxon>
        <taxon>Atopobiaceae</taxon>
        <taxon>Olsenella</taxon>
    </lineage>
</organism>
<dbReference type="InterPro" id="IPR036095">
    <property type="entry name" value="PTS_EIIB-like_sf"/>
</dbReference>
<protein>
    <recommendedName>
        <fullName evidence="2">PTS EIIB type-2 domain-containing protein</fullName>
    </recommendedName>
</protein>
<keyword evidence="1" id="KW-0808">Transferase</keyword>
<reference evidence="3" key="2">
    <citation type="submission" date="2021-04" db="EMBL/GenBank/DDBJ databases">
        <authorList>
            <person name="Gilroy R."/>
        </authorList>
    </citation>
    <scope>NUCLEOTIDE SEQUENCE</scope>
    <source>
        <strain evidence="3">ChiHjej12B11-14209</strain>
    </source>
</reference>
<dbReference type="Gene3D" id="3.40.50.2300">
    <property type="match status" value="1"/>
</dbReference>
<evidence type="ECO:0000259" key="2">
    <source>
        <dbReference type="PROSITE" id="PS51099"/>
    </source>
</evidence>
<dbReference type="Proteomes" id="UP000824062">
    <property type="component" value="Unassembled WGS sequence"/>
</dbReference>
<dbReference type="PROSITE" id="PS51099">
    <property type="entry name" value="PTS_EIIB_TYPE_2"/>
    <property type="match status" value="1"/>
</dbReference>
<accession>A0A9D2EXN2</accession>
<name>A0A9D2EXN2_9ACTN</name>
<dbReference type="GO" id="GO:0008982">
    <property type="term" value="F:protein-N(PI)-phosphohistidine-sugar phosphotransferase activity"/>
    <property type="evidence" value="ECO:0007669"/>
    <property type="project" value="InterPro"/>
</dbReference>
<sequence>MKKIYAVCGSGVATSTMIAAKIREYLEARGVQCDVQTTNYGMVNGGGLVADCLVSTNPNIKCGDIPVVPGVALLTGMGEEAVLEQVYQIVKD</sequence>
<dbReference type="InterPro" id="IPR003501">
    <property type="entry name" value="PTS_EIIB_2/3"/>
</dbReference>
<dbReference type="EMBL" id="DXBM01000019">
    <property type="protein sequence ID" value="HIZ45764.1"/>
    <property type="molecule type" value="Genomic_DNA"/>
</dbReference>
<reference evidence="3" key="1">
    <citation type="journal article" date="2021" name="PeerJ">
        <title>Extensive microbial diversity within the chicken gut microbiome revealed by metagenomics and culture.</title>
        <authorList>
            <person name="Gilroy R."/>
            <person name="Ravi A."/>
            <person name="Getino M."/>
            <person name="Pursley I."/>
            <person name="Horton D.L."/>
            <person name="Alikhan N.F."/>
            <person name="Baker D."/>
            <person name="Gharbi K."/>
            <person name="Hall N."/>
            <person name="Watson M."/>
            <person name="Adriaenssens E.M."/>
            <person name="Foster-Nyarko E."/>
            <person name="Jarju S."/>
            <person name="Secka A."/>
            <person name="Antonio M."/>
            <person name="Oren A."/>
            <person name="Chaudhuri R.R."/>
            <person name="La Ragione R."/>
            <person name="Hildebrand F."/>
            <person name="Pallen M.J."/>
        </authorList>
    </citation>
    <scope>NUCLEOTIDE SEQUENCE</scope>
    <source>
        <strain evidence="3">ChiHjej12B11-14209</strain>
    </source>
</reference>
<comment type="caution">
    <text evidence="3">The sequence shown here is derived from an EMBL/GenBank/DDBJ whole genome shotgun (WGS) entry which is preliminary data.</text>
</comment>
<dbReference type="SUPFAM" id="SSF52794">
    <property type="entry name" value="PTS system IIB component-like"/>
    <property type="match status" value="1"/>
</dbReference>
<dbReference type="InterPro" id="IPR013011">
    <property type="entry name" value="PTS_EIIB_2"/>
</dbReference>
<evidence type="ECO:0000256" key="1">
    <source>
        <dbReference type="ARBA" id="ARBA00022679"/>
    </source>
</evidence>
<proteinExistence type="predicted"/>
<dbReference type="Pfam" id="PF02302">
    <property type="entry name" value="PTS_IIB"/>
    <property type="match status" value="1"/>
</dbReference>
<evidence type="ECO:0000313" key="3">
    <source>
        <dbReference type="EMBL" id="HIZ45764.1"/>
    </source>
</evidence>
<dbReference type="GO" id="GO:0009401">
    <property type="term" value="P:phosphoenolpyruvate-dependent sugar phosphotransferase system"/>
    <property type="evidence" value="ECO:0007669"/>
    <property type="project" value="InterPro"/>
</dbReference>
<dbReference type="AlphaFoldDB" id="A0A9D2EXN2"/>
<gene>
    <name evidence="3" type="ORF">IAA19_01930</name>
</gene>